<dbReference type="PANTHER" id="PTHR10668">
    <property type="entry name" value="PHYTOENE DEHYDROGENASE"/>
    <property type="match status" value="1"/>
</dbReference>
<dbReference type="RefSeq" id="WP_005395835.1">
    <property type="nucleotide sequence ID" value="NZ_CP066007.1"/>
</dbReference>
<feature type="domain" description="Amine oxidase" evidence="4">
    <location>
        <begin position="16"/>
        <end position="503"/>
    </location>
</feature>
<reference evidence="5 7" key="1">
    <citation type="submission" date="2020-12" db="EMBL/GenBank/DDBJ databases">
        <title>FDA dAtabase for Regulatory Grade micrObial Sequences (FDA-ARGOS): Supporting development and validation of Infectious Disease Dx tests.</title>
        <authorList>
            <person name="Sproer C."/>
            <person name="Gronow S."/>
            <person name="Severitt S."/>
            <person name="Schroder I."/>
            <person name="Tallon L."/>
            <person name="Sadzewicz L."/>
            <person name="Zhao X."/>
            <person name="Boylan J."/>
            <person name="Ott S."/>
            <person name="Bowen H."/>
            <person name="Vavikolanu K."/>
            <person name="Mehta A."/>
            <person name="Aluvathingal J."/>
            <person name="Nadendla S."/>
            <person name="Lowell S."/>
            <person name="Myers T."/>
            <person name="Yan Y."/>
            <person name="Sichtig H."/>
        </authorList>
    </citation>
    <scope>NUCLEOTIDE SEQUENCE [LARGE SCALE GENOMIC DNA]</scope>
    <source>
        <strain evidence="5 7">FDAARGOS_1053</strain>
        <strain evidence="6">FDAARGOS_1191</strain>
    </source>
</reference>
<dbReference type="OrthoDB" id="833207at2"/>
<dbReference type="EMBL" id="CP069534">
    <property type="protein sequence ID" value="QRP71396.1"/>
    <property type="molecule type" value="Genomic_DNA"/>
</dbReference>
<name>A0A7T4EEV4_9CORY</name>
<dbReference type="Gene3D" id="3.50.50.60">
    <property type="entry name" value="FAD/NAD(P)-binding domain"/>
    <property type="match status" value="2"/>
</dbReference>
<organism evidence="5 7">
    <name type="scientific">Corynebacterium glucuronolyticum</name>
    <dbReference type="NCBI Taxonomy" id="39791"/>
    <lineage>
        <taxon>Bacteria</taxon>
        <taxon>Bacillati</taxon>
        <taxon>Actinomycetota</taxon>
        <taxon>Actinomycetes</taxon>
        <taxon>Mycobacteriales</taxon>
        <taxon>Corynebacteriaceae</taxon>
        <taxon>Corynebacterium</taxon>
    </lineage>
</organism>
<sequence length="549" mass="60313">MTTRDFVIIGGGINALVAAANLAESGRDVQVLERNDQVGGALQSTEILGEGIEADLYATNLNLFLANPGYEKWKDELRKLGFEAAHTTKPYCNVFPDGKAIKVYGDIERTRSGLREHSPEDLRGFDELYSEYKIFNKAMFPLYSSPMPTAETVSLLTSGVTKVGFNKFMEVAQIVLSSTRELGDQYFHSQEMKALISTWGLHMDYGPEVSAGAMFPFMETFADMENGMTLAKGGAQNLIKAMVALIKEFGGVVTTDAEVVEVLTDGQKATGVKLANGDIIEAREAVIAGTGPNALYNELLGKSSAIDHNVRSKAARYQYGPATMMVHLALDAPAPWAAGEEIQDFQYVHIGPYVDDMSRTYTQAIQGILPDSPTLIVGQPTATDPTRAPEGTHVLWVQVRCLPFEPTSDAKGEITPGTWDEMKEAYADRVVDKLEEYAPGLKDHIIARDVRSPLDLQRHNPNLVRGDSVGGSHHIRQMFLFRPWLGGSTYKTPVKNLYMIGAATWPGGGLNGLSGWHLSEHLLGDSIQDRISDKVVNGVNRVREFVRRW</sequence>
<dbReference type="Pfam" id="PF01593">
    <property type="entry name" value="Amino_oxidase"/>
    <property type="match status" value="1"/>
</dbReference>
<dbReference type="InterPro" id="IPR002937">
    <property type="entry name" value="Amino_oxidase"/>
</dbReference>
<accession>A0A7T4EEV4</accession>
<dbReference type="Proteomes" id="UP000617681">
    <property type="component" value="Chromosome"/>
</dbReference>
<dbReference type="GO" id="GO:0016491">
    <property type="term" value="F:oxidoreductase activity"/>
    <property type="evidence" value="ECO:0007669"/>
    <property type="project" value="InterPro"/>
</dbReference>
<dbReference type="GeneID" id="92759646"/>
<evidence type="ECO:0000256" key="1">
    <source>
        <dbReference type="ARBA" id="ARBA00037217"/>
    </source>
</evidence>
<dbReference type="EMBL" id="CP066007">
    <property type="protein sequence ID" value="QQB46091.1"/>
    <property type="molecule type" value="Genomic_DNA"/>
</dbReference>
<comment type="subunit">
    <text evidence="2">Interacts with COX5B; this interaction may contribute to localize PYROXD2 to the inner face of the inner mitochondrial membrane.</text>
</comment>
<evidence type="ECO:0000259" key="4">
    <source>
        <dbReference type="Pfam" id="PF01593"/>
    </source>
</evidence>
<evidence type="ECO:0000313" key="6">
    <source>
        <dbReference type="EMBL" id="QRP71396.1"/>
    </source>
</evidence>
<dbReference type="AlphaFoldDB" id="A0A7T4EEV4"/>
<evidence type="ECO:0000313" key="7">
    <source>
        <dbReference type="Proteomes" id="UP000596145"/>
    </source>
</evidence>
<protein>
    <recommendedName>
        <fullName evidence="3">Pyridine nucleotide-disulfide oxidoreductase domain-containing protein 2</fullName>
    </recommendedName>
</protein>
<dbReference type="SUPFAM" id="SSF51905">
    <property type="entry name" value="FAD/NAD(P)-binding domain"/>
    <property type="match status" value="1"/>
</dbReference>
<gene>
    <name evidence="5" type="ORF">I6I10_11675</name>
    <name evidence="6" type="ORF">I6J21_04445</name>
</gene>
<dbReference type="PANTHER" id="PTHR10668:SF105">
    <property type="entry name" value="DEHYDROGENASE-RELATED"/>
    <property type="match status" value="1"/>
</dbReference>
<comment type="function">
    <text evidence="1">Probable oxidoreductase that may play a role as regulator of mitochondrial function.</text>
</comment>
<proteinExistence type="predicted"/>
<evidence type="ECO:0000256" key="2">
    <source>
        <dbReference type="ARBA" id="ARBA00038825"/>
    </source>
</evidence>
<evidence type="ECO:0000256" key="3">
    <source>
        <dbReference type="ARBA" id="ARBA00040298"/>
    </source>
</evidence>
<dbReference type="InterPro" id="IPR036188">
    <property type="entry name" value="FAD/NAD-bd_sf"/>
</dbReference>
<dbReference type="Proteomes" id="UP000596145">
    <property type="component" value="Chromosome"/>
</dbReference>
<evidence type="ECO:0000313" key="5">
    <source>
        <dbReference type="EMBL" id="QQB46091.1"/>
    </source>
</evidence>